<evidence type="ECO:0000256" key="7">
    <source>
        <dbReference type="PROSITE-ProRule" id="PRU00473"/>
    </source>
</evidence>
<dbReference type="Gene3D" id="3.30.1330.60">
    <property type="entry name" value="OmpA-like domain"/>
    <property type="match status" value="1"/>
</dbReference>
<dbReference type="PANTHER" id="PTHR30329:SF20">
    <property type="entry name" value="EXPORTED PROTEIN"/>
    <property type="match status" value="1"/>
</dbReference>
<keyword evidence="6 7" id="KW-0472">Membrane</keyword>
<dbReference type="InterPro" id="IPR006665">
    <property type="entry name" value="OmpA-like"/>
</dbReference>
<dbReference type="SUPFAM" id="SSF103088">
    <property type="entry name" value="OmpA-like"/>
    <property type="match status" value="1"/>
</dbReference>
<keyword evidence="11" id="KW-0282">Flagellum</keyword>
<dbReference type="PANTHER" id="PTHR30329">
    <property type="entry name" value="STATOR ELEMENT OF FLAGELLAR MOTOR COMPLEX"/>
    <property type="match status" value="1"/>
</dbReference>
<keyword evidence="3" id="KW-1003">Cell membrane</keyword>
<keyword evidence="11" id="KW-0969">Cilium</keyword>
<sequence length="279" mass="30687">MSSSDAQSKRRNRRLSATRSAPDRSLNKDRWILSYADFITLLFAFFVALYSISLKKSGDEQVLSETLNGVFDAVQKSIKPINIGDPTAGQPESEQILEVAPSAADPQTSESEQTDESDSSALYQSLSDSISSQFPQLQTSGQVSITEDARWVTLDMKAGLIFSQGSYELTNEAVALLIVVSSILQVYPAPILVLGNTDDLPTNSRTVPTNWHLSSLRAASVVDELVYRGIDPKLLAPLGFGSENPKVRNSNDFARAQNRRVTLKISKEKQANIHDYLFN</sequence>
<keyword evidence="5 9" id="KW-1133">Transmembrane helix</keyword>
<dbReference type="GO" id="GO:0005886">
    <property type="term" value="C:plasma membrane"/>
    <property type="evidence" value="ECO:0007669"/>
    <property type="project" value="UniProtKB-SubCell"/>
</dbReference>
<gene>
    <name evidence="11" type="ORF">DN730_12880</name>
</gene>
<dbReference type="InterPro" id="IPR036737">
    <property type="entry name" value="OmpA-like_sf"/>
</dbReference>
<dbReference type="InterPro" id="IPR050330">
    <property type="entry name" value="Bact_OuterMem_StrucFunc"/>
</dbReference>
<dbReference type="CDD" id="cd07185">
    <property type="entry name" value="OmpA_C-like"/>
    <property type="match status" value="1"/>
</dbReference>
<dbReference type="RefSeq" id="WP_115468554.1">
    <property type="nucleotide sequence ID" value="NZ_QKRA01000006.1"/>
</dbReference>
<dbReference type="AlphaFoldDB" id="A0A370U779"/>
<evidence type="ECO:0000313" key="11">
    <source>
        <dbReference type="EMBL" id="RDL43636.1"/>
    </source>
</evidence>
<feature type="region of interest" description="Disordered" evidence="8">
    <location>
        <begin position="99"/>
        <end position="120"/>
    </location>
</feature>
<evidence type="ECO:0000256" key="4">
    <source>
        <dbReference type="ARBA" id="ARBA00022692"/>
    </source>
</evidence>
<evidence type="ECO:0000313" key="12">
    <source>
        <dbReference type="Proteomes" id="UP000254326"/>
    </source>
</evidence>
<evidence type="ECO:0000256" key="6">
    <source>
        <dbReference type="ARBA" id="ARBA00023136"/>
    </source>
</evidence>
<reference evidence="11 12" key="1">
    <citation type="submission" date="2018-06" db="EMBL/GenBank/DDBJ databases">
        <title>Marinomonas sp. YLB-05 draft genome sequence.</title>
        <authorList>
            <person name="Yu L."/>
            <person name="Tang X."/>
        </authorList>
    </citation>
    <scope>NUCLEOTIDE SEQUENCE [LARGE SCALE GENOMIC DNA]</scope>
    <source>
        <strain evidence="11 12">YLB-05</strain>
    </source>
</reference>
<dbReference type="OrthoDB" id="9815217at2"/>
<name>A0A370U779_9GAMM</name>
<dbReference type="PROSITE" id="PS51123">
    <property type="entry name" value="OMPA_2"/>
    <property type="match status" value="1"/>
</dbReference>
<evidence type="ECO:0000256" key="1">
    <source>
        <dbReference type="ARBA" id="ARBA00004162"/>
    </source>
</evidence>
<evidence type="ECO:0000256" key="3">
    <source>
        <dbReference type="ARBA" id="ARBA00022475"/>
    </source>
</evidence>
<dbReference type="Proteomes" id="UP000254326">
    <property type="component" value="Unassembled WGS sequence"/>
</dbReference>
<comment type="subcellular location">
    <subcellularLocation>
        <location evidence="1">Cell membrane</location>
        <topology evidence="1">Single-pass membrane protein</topology>
    </subcellularLocation>
</comment>
<dbReference type="Pfam" id="PF13677">
    <property type="entry name" value="MotB_plug"/>
    <property type="match status" value="1"/>
</dbReference>
<proteinExistence type="inferred from homology"/>
<accession>A0A370U779</accession>
<dbReference type="Pfam" id="PF00691">
    <property type="entry name" value="OmpA"/>
    <property type="match status" value="1"/>
</dbReference>
<feature type="domain" description="OmpA-like" evidence="10">
    <location>
        <begin position="149"/>
        <end position="269"/>
    </location>
</feature>
<protein>
    <submittedName>
        <fullName evidence="11">Flagellar motor protein</fullName>
    </submittedName>
</protein>
<evidence type="ECO:0000256" key="9">
    <source>
        <dbReference type="SAM" id="Phobius"/>
    </source>
</evidence>
<keyword evidence="12" id="KW-1185">Reference proteome</keyword>
<comment type="caution">
    <text evidence="11">The sequence shown here is derived from an EMBL/GenBank/DDBJ whole genome shotgun (WGS) entry which is preliminary data.</text>
</comment>
<keyword evidence="11" id="KW-0966">Cell projection</keyword>
<dbReference type="InterPro" id="IPR025713">
    <property type="entry name" value="MotB-like_N_dom"/>
</dbReference>
<keyword evidence="4 9" id="KW-0812">Transmembrane</keyword>
<organism evidence="11 12">
    <name type="scientific">Marinomonas piezotolerans</name>
    <dbReference type="NCBI Taxonomy" id="2213058"/>
    <lineage>
        <taxon>Bacteria</taxon>
        <taxon>Pseudomonadati</taxon>
        <taxon>Pseudomonadota</taxon>
        <taxon>Gammaproteobacteria</taxon>
        <taxon>Oceanospirillales</taxon>
        <taxon>Oceanospirillaceae</taxon>
        <taxon>Marinomonas</taxon>
    </lineage>
</organism>
<feature type="transmembrane region" description="Helical" evidence="9">
    <location>
        <begin position="32"/>
        <end position="52"/>
    </location>
</feature>
<comment type="similarity">
    <text evidence="2">Belongs to the MotB family.</text>
</comment>
<evidence type="ECO:0000256" key="8">
    <source>
        <dbReference type="SAM" id="MobiDB-lite"/>
    </source>
</evidence>
<dbReference type="EMBL" id="QKRA01000006">
    <property type="protein sequence ID" value="RDL43636.1"/>
    <property type="molecule type" value="Genomic_DNA"/>
</dbReference>
<evidence type="ECO:0000256" key="5">
    <source>
        <dbReference type="ARBA" id="ARBA00022989"/>
    </source>
</evidence>
<feature type="region of interest" description="Disordered" evidence="8">
    <location>
        <begin position="1"/>
        <end position="21"/>
    </location>
</feature>
<evidence type="ECO:0000259" key="10">
    <source>
        <dbReference type="PROSITE" id="PS51123"/>
    </source>
</evidence>
<evidence type="ECO:0000256" key="2">
    <source>
        <dbReference type="ARBA" id="ARBA00008914"/>
    </source>
</evidence>